<dbReference type="SUPFAM" id="SSF48208">
    <property type="entry name" value="Six-hairpin glycosidases"/>
    <property type="match status" value="1"/>
</dbReference>
<dbReference type="AlphaFoldDB" id="A0A917DYX5"/>
<reference evidence="1" key="1">
    <citation type="journal article" date="2014" name="Int. J. Syst. Evol. Microbiol.">
        <title>Complete genome sequence of Corynebacterium casei LMG S-19264T (=DSM 44701T), isolated from a smear-ripened cheese.</title>
        <authorList>
            <consortium name="US DOE Joint Genome Institute (JGI-PGF)"/>
            <person name="Walter F."/>
            <person name="Albersmeier A."/>
            <person name="Kalinowski J."/>
            <person name="Ruckert C."/>
        </authorList>
    </citation>
    <scope>NUCLEOTIDE SEQUENCE</scope>
    <source>
        <strain evidence="1">CGMCC 1.15178</strain>
    </source>
</reference>
<evidence type="ECO:0008006" key="3">
    <source>
        <dbReference type="Google" id="ProtNLM"/>
    </source>
</evidence>
<keyword evidence="2" id="KW-1185">Reference proteome</keyword>
<name>A0A917DYX5_9BACL</name>
<dbReference type="GO" id="GO:0005975">
    <property type="term" value="P:carbohydrate metabolic process"/>
    <property type="evidence" value="ECO:0007669"/>
    <property type="project" value="InterPro"/>
</dbReference>
<reference evidence="1" key="2">
    <citation type="submission" date="2020-09" db="EMBL/GenBank/DDBJ databases">
        <authorList>
            <person name="Sun Q."/>
            <person name="Zhou Y."/>
        </authorList>
    </citation>
    <scope>NUCLEOTIDE SEQUENCE</scope>
    <source>
        <strain evidence="1">CGMCC 1.15178</strain>
    </source>
</reference>
<dbReference type="RefSeq" id="WP_188994871.1">
    <property type="nucleotide sequence ID" value="NZ_BMHP01000003.1"/>
</dbReference>
<dbReference type="EMBL" id="BMHP01000003">
    <property type="protein sequence ID" value="GGD80712.1"/>
    <property type="molecule type" value="Genomic_DNA"/>
</dbReference>
<proteinExistence type="predicted"/>
<comment type="caution">
    <text evidence="1">The sequence shown here is derived from an EMBL/GenBank/DDBJ whole genome shotgun (WGS) entry which is preliminary data.</text>
</comment>
<dbReference type="InterPro" id="IPR008928">
    <property type="entry name" value="6-hairpin_glycosidase_sf"/>
</dbReference>
<evidence type="ECO:0000313" key="1">
    <source>
        <dbReference type="EMBL" id="GGD80712.1"/>
    </source>
</evidence>
<sequence>MIRFRNRTLLFLSFFFLLSLVIVPAVPSSVSAANLLSNGSFETLSGGAPTDWSFSNYSTAGSTTVITGAAAAGSKSVKLTAAGTTDRALYTQWYIPVTSNQLYRFKAKYKTVGSITGSAFLKVTWYDSSKTAITPTYSANPISENSNWMLLTRDLTAPVGGAYATIQIEARYGATIQFDDLQMESVTNKLGNGSFELLTSGSLQTWTFTNVSTSGSVTPQSTGGYDQPSSVKLRTTNATDRAVLSQTYLPVTAGKRYKMTAVYKTTSLNGRLYMRATFYDSSHTAITPTTSTFGQASSTWRELKRITMAPPNAAYVTFQLQVDQGASEVYWDHARLEEMSGLTDADGSPLPVTLTDDLPMEMAPADFWALFPSASLTPTSTTLWANDVLRHYYFGLDNDGYSSLDKPKAVDAADDVLTTLNPTVGVTISSGGPTQVIAGDIPYSPLVSTKSPYSDQYYARGNGGQLYSTYVPAYVITHDTKYLDRAKELANYMRYSQYTLDGDNDFARVHYPSEWSDLVAKGNNTAWKGGWDYQFDWVWTDSYGYTFDLHSPDHHVSSMMASGLVYLYNNTNNADDLNSAYDFVYNHFPSYGYHTGMYDGRRYYWTGYNPDLNGTPDDGSRPIWDATDNVMGMTARAAAQVGYYKNDAKMLEYARGAIWYLIREFDTDGKLYYDGAENEKNSRTVETHEAVTIWQAMQALPYLMKAGVDVSEELEGMDRIINYYYGNLVEYGDRKYLRADKVLEGTLAPNENLKIVTYVQATTQALSEVKWFDTIGTGYTASNPLSVRISKVNAPTTVNNNWTINSSQDVTYTINPTQLANGLVIPWTMNAGDVFRIEYAVTTSSTYNPATNPLPQGSFGLFVTNATGEREYHGVGTQTQITDVATRVNSTNFLSFPAQILFPFATETASQMNVSTFAGTPQSYPGDGTWGSTSAKRYVYNFRSLLPPSSSSGDPFSVLSQGTVSYKSDAISDNIGFTFKLPQSCTTCNLKTWYAQSSNFGNWQASLDGTNIGSVQDGYHTSLRTVDAVGLGTSTVASGAHQIKFTVTGKNASSFGYQIGPGSITVERP</sequence>
<organism evidence="1 2">
    <name type="scientific">Paenibacillus nasutitermitis</name>
    <dbReference type="NCBI Taxonomy" id="1652958"/>
    <lineage>
        <taxon>Bacteria</taxon>
        <taxon>Bacillati</taxon>
        <taxon>Bacillota</taxon>
        <taxon>Bacilli</taxon>
        <taxon>Bacillales</taxon>
        <taxon>Paenibacillaceae</taxon>
        <taxon>Paenibacillus</taxon>
    </lineage>
</organism>
<dbReference type="Proteomes" id="UP000612456">
    <property type="component" value="Unassembled WGS sequence"/>
</dbReference>
<gene>
    <name evidence="1" type="ORF">GCM10010911_43560</name>
</gene>
<dbReference type="Gene3D" id="2.60.120.260">
    <property type="entry name" value="Galactose-binding domain-like"/>
    <property type="match status" value="2"/>
</dbReference>
<protein>
    <recommendedName>
        <fullName evidence="3">CBM-cenC domain-containing protein</fullName>
    </recommendedName>
</protein>
<evidence type="ECO:0000313" key="2">
    <source>
        <dbReference type="Proteomes" id="UP000612456"/>
    </source>
</evidence>
<accession>A0A917DYX5</accession>